<proteinExistence type="predicted"/>
<evidence type="ECO:0000313" key="1">
    <source>
        <dbReference type="EMBL" id="ETZ04653.1"/>
    </source>
</evidence>
<accession>A0A061JHC6</accession>
<keyword evidence="3" id="KW-1185">Reference proteome</keyword>
<organism evidence="1 3">
    <name type="scientific">Holospora undulata HU1</name>
    <dbReference type="NCBI Taxonomy" id="1321371"/>
    <lineage>
        <taxon>Bacteria</taxon>
        <taxon>Pseudomonadati</taxon>
        <taxon>Pseudomonadota</taxon>
        <taxon>Alphaproteobacteria</taxon>
        <taxon>Holosporales</taxon>
        <taxon>Holosporaceae</taxon>
        <taxon>Holospora</taxon>
    </lineage>
</organism>
<reference evidence="1 3" key="1">
    <citation type="journal article" date="2013" name="Genome Announc.">
        <title>Draft Genome Sequence of Holospora undulata Strain HU1, a Micronucleus-Specific Symbiont of the Ciliate Paramecium caudatum.</title>
        <authorList>
            <person name="Dohra H."/>
            <person name="Suzuki H."/>
            <person name="Suzuki T."/>
            <person name="Tanaka K."/>
            <person name="Fujishima M."/>
        </authorList>
    </citation>
    <scope>NUCLEOTIDE SEQUENCE [LARGE SCALE GENOMIC DNA]</scope>
    <source>
        <strain evidence="1 3">HU1</strain>
    </source>
</reference>
<protein>
    <submittedName>
        <fullName evidence="1">Uncharacterized protein</fullName>
    </submittedName>
</protein>
<dbReference type="InterPro" id="IPR009057">
    <property type="entry name" value="Homeodomain-like_sf"/>
</dbReference>
<dbReference type="EMBL" id="ARPM03000164">
    <property type="protein sequence ID" value="ETZ04653.1"/>
    <property type="molecule type" value="Genomic_DNA"/>
</dbReference>
<dbReference type="Proteomes" id="UP000026922">
    <property type="component" value="Unassembled WGS sequence"/>
</dbReference>
<sequence>MAKFLTNKERGELVILHRRAQDRKTADRIKAVLCADEGKSYREIAHVLLLDQKTISRQITEYKEKQKVTPTSGGWIWWPSLPLSKMRN</sequence>
<gene>
    <name evidence="2" type="ORF">K737_300190</name>
    <name evidence="1" type="ORF">K737_300947</name>
</gene>
<name>A0A061JHC6_9PROT</name>
<dbReference type="AlphaFoldDB" id="A0A061JHC6"/>
<evidence type="ECO:0000313" key="2">
    <source>
        <dbReference type="EMBL" id="ETZ05361.1"/>
    </source>
</evidence>
<comment type="caution">
    <text evidence="1">The sequence shown here is derived from an EMBL/GenBank/DDBJ whole genome shotgun (WGS) entry which is preliminary data.</text>
</comment>
<dbReference type="EMBL" id="ARPM03000065">
    <property type="protein sequence ID" value="ETZ05361.1"/>
    <property type="molecule type" value="Genomic_DNA"/>
</dbReference>
<evidence type="ECO:0000313" key="3">
    <source>
        <dbReference type="Proteomes" id="UP000026922"/>
    </source>
</evidence>
<dbReference type="SUPFAM" id="SSF46689">
    <property type="entry name" value="Homeodomain-like"/>
    <property type="match status" value="1"/>
</dbReference>